<dbReference type="Pfam" id="PF13289">
    <property type="entry name" value="SIR2_2"/>
    <property type="match status" value="1"/>
</dbReference>
<accession>A0A024HU91</accession>
<organism evidence="1">
    <name type="scientific">Pseudoalteromonas sp. 4mar</name>
    <dbReference type="NCBI Taxonomy" id="1434883"/>
    <lineage>
        <taxon>Bacteria</taxon>
        <taxon>Pseudomonadati</taxon>
        <taxon>Pseudomonadota</taxon>
        <taxon>Gammaproteobacteria</taxon>
        <taxon>Alteromonadales</taxon>
        <taxon>Pseudoalteromonadaceae</taxon>
        <taxon>Pseudoalteromonas</taxon>
    </lineage>
</organism>
<reference evidence="1" key="1">
    <citation type="submission" date="2013-11" db="EMBL/GenBank/DDBJ databases">
        <title>Unveiling the pan-genome of the SXT/R391 family of ICEs: Molecular characterization of new variable regions of SXT/R391-like ICEs detected in genomes of Pseudoalteromonas sp. and Vibrio scophthalmi.</title>
        <authorList>
            <person name="Rodriguez-Blanco A."/>
            <person name="Lemos M."/>
            <person name="Osorio C."/>
        </authorList>
    </citation>
    <scope>NUCLEOTIDE SEQUENCE</scope>
    <source>
        <strain evidence="1">4mar</strain>
    </source>
</reference>
<dbReference type="EMBL" id="HG794401">
    <property type="protein sequence ID" value="CDK41225.1"/>
    <property type="molecule type" value="Genomic_DNA"/>
</dbReference>
<proteinExistence type="predicted"/>
<name>A0A024HU91_9GAMM</name>
<evidence type="ECO:0000313" key="1">
    <source>
        <dbReference type="EMBL" id="CDK41225.1"/>
    </source>
</evidence>
<dbReference type="InterPro" id="IPR029035">
    <property type="entry name" value="DHS-like_NAD/FAD-binding_dom"/>
</dbReference>
<protein>
    <submittedName>
        <fullName evidence="1">Uncharacterized protein</fullName>
    </submittedName>
</protein>
<gene>
    <name evidence="1" type="primary">pspspa1-3</name>
</gene>
<dbReference type="SUPFAM" id="SSF52467">
    <property type="entry name" value="DHS-like NAD/FAD-binding domain"/>
    <property type="match status" value="1"/>
</dbReference>
<dbReference type="AlphaFoldDB" id="A0A024HU91"/>
<sequence>MSNEYAGLASAVDKFKDAVKKELDNKNGEFHEAINDEEPITFKGLGSEGERSEYLVDPSDVLFWHDPTAYLDELERWKGQKVLDEHLETRKYLDDSDQLNPFSRLVEAIKRERVAPFVGAGLSYPYKLPLWGQALERLVTKLEGASKSDQRAMLPALQYLENVKELLDQWKYLEAAQLIYENHKTRFESFVLNTFDGSNVLEFFGVLDLLPQLSDGCIITTNFDNLIERVYTEKNRSIEGYMHGTQSRNQFASKLIQGVRCILKLHGNYSDPETYIFSKSQYDQAYGEESLDYTKPLAKVLRQIFVSHSLLFLGCSLETDKTLELFIDVVSSEAFDIPAHFAFLPDPSNHQKKLEKEDLLAKAKIHPIWYQVAIDDCGTQNHSQLEDLIKFAVACATGKAKV</sequence>